<protein>
    <recommendedName>
        <fullName evidence="4">Antitoxin</fullName>
    </recommendedName>
</protein>
<proteinExistence type="predicted"/>
<evidence type="ECO:0008006" key="4">
    <source>
        <dbReference type="Google" id="ProtNLM"/>
    </source>
</evidence>
<dbReference type="AlphaFoldDB" id="J1L184"/>
<dbReference type="Proteomes" id="UP000005095">
    <property type="component" value="Chromosome"/>
</dbReference>
<gene>
    <name evidence="2" type="ORF">Metli_0822</name>
</gene>
<dbReference type="EMBL" id="CM001555">
    <property type="protein sequence ID" value="EJG06782.1"/>
    <property type="molecule type" value="Genomic_DNA"/>
</dbReference>
<keyword evidence="1" id="KW-1277">Toxin-antitoxin system</keyword>
<evidence type="ECO:0000313" key="2">
    <source>
        <dbReference type="EMBL" id="EJG06782.1"/>
    </source>
</evidence>
<keyword evidence="3" id="KW-1185">Reference proteome</keyword>
<accession>J1L184</accession>
<dbReference type="HOGENOM" id="CLU_2406384_0_0_2"/>
<name>J1L184_9EURY</name>
<dbReference type="Pfam" id="PF02697">
    <property type="entry name" value="VAPB_antitox"/>
    <property type="match status" value="1"/>
</dbReference>
<evidence type="ECO:0000313" key="3">
    <source>
        <dbReference type="Proteomes" id="UP000005095"/>
    </source>
</evidence>
<organism evidence="2 3">
    <name type="scientific">Methanofollis liminatans DSM 4140</name>
    <dbReference type="NCBI Taxonomy" id="28892"/>
    <lineage>
        <taxon>Archaea</taxon>
        <taxon>Methanobacteriati</taxon>
        <taxon>Methanobacteriota</taxon>
        <taxon>Stenosarchaea group</taxon>
        <taxon>Methanomicrobia</taxon>
        <taxon>Methanomicrobiales</taxon>
        <taxon>Methanomicrobiaceae</taxon>
        <taxon>Methanofollis</taxon>
    </lineage>
</organism>
<evidence type="ECO:0000256" key="1">
    <source>
        <dbReference type="ARBA" id="ARBA00022649"/>
    </source>
</evidence>
<dbReference type="InterPro" id="IPR003847">
    <property type="entry name" value="Put_antitoxin"/>
</dbReference>
<reference evidence="2 3" key="1">
    <citation type="submission" date="2011-08" db="EMBL/GenBank/DDBJ databases">
        <title>The complete genome of Methanofollis liminatans DSM 4140.</title>
        <authorList>
            <consortium name="US DOE Joint Genome Institute (JGI-PGF)"/>
            <person name="Lucas S."/>
            <person name="Han J."/>
            <person name="Lapidus A."/>
            <person name="Bruce D."/>
            <person name="Goodwin L."/>
            <person name="Pitluck S."/>
            <person name="Peters L."/>
            <person name="Kyrpides N."/>
            <person name="Mavromatis K."/>
            <person name="Ivanova N."/>
            <person name="Mikhailova N."/>
            <person name="Lu M."/>
            <person name="Detter J.C."/>
            <person name="Tapia R."/>
            <person name="Han C."/>
            <person name="Land M."/>
            <person name="Hauser L."/>
            <person name="Markowitz V."/>
            <person name="Cheng J.-F."/>
            <person name="Hugenholtz P."/>
            <person name="Woyke T."/>
            <person name="Wu D."/>
            <person name="Spring S."/>
            <person name="Schuler E."/>
            <person name="Brambilla E."/>
            <person name="Klenk H.-P."/>
            <person name="Eisen J.A."/>
        </authorList>
    </citation>
    <scope>NUCLEOTIDE SEQUENCE [LARGE SCALE GENOMIC DNA]</scope>
    <source>
        <strain evidence="2 3">DSM 4140</strain>
    </source>
</reference>
<sequence length="92" mass="10563">MVSEWSFSKHNCMAAPYGRNAMSSTKRITVTEAVWADLSGMKEPGMTFSELIETMIEREKKLRLVEDIRRLQEGEELVEIPLQVFARDGLKD</sequence>